<gene>
    <name evidence="5" type="ORF">AWP47_05475</name>
</gene>
<accession>A0A854C108</accession>
<organism evidence="5 6">
    <name type="scientific">Escherichia coli</name>
    <dbReference type="NCBI Taxonomy" id="562"/>
    <lineage>
        <taxon>Bacteria</taxon>
        <taxon>Pseudomonadati</taxon>
        <taxon>Pseudomonadota</taxon>
        <taxon>Gammaproteobacteria</taxon>
        <taxon>Enterobacterales</taxon>
        <taxon>Enterobacteriaceae</taxon>
        <taxon>Escherichia</taxon>
    </lineage>
</organism>
<dbReference type="PANTHER" id="PTHR33420">
    <property type="entry name" value="FIMBRIAL SUBUNIT ELFA-RELATED"/>
    <property type="match status" value="1"/>
</dbReference>
<dbReference type="Gene3D" id="2.60.40.1090">
    <property type="entry name" value="Fimbrial-type adhesion domain"/>
    <property type="match status" value="1"/>
</dbReference>
<name>A0A854C108_ECOLX</name>
<dbReference type="SUPFAM" id="SSF49401">
    <property type="entry name" value="Bacterial adhesins"/>
    <property type="match status" value="1"/>
</dbReference>
<sequence length="336" mass="36202">MKPGFFSYVKILLTIIFLALVAIPEAFAGCSISGNGGNPAKIEFSVPALDVNNDAEPGTIITTLEATSNSISVSCSANGDIWQGFTVLTNSDLRTDNPLHDVFQTNVPGIGFRAAWANNVNAQLTSGYLITPWHKGSSIVNRGYVYPIKIHAAIQFVVTGPVGNGVIDTSKLVADWKYDNLVIGQLRFISVPVNIIPGTCDLINKNITVPLDDIGTDDFDVNNVSPVVSDDRFSIHIENCSQDVKVDYRFTSAGSTGITSNNILNIESGSGMAEGVGLQILDSNNNVIAFDTEYTVIEKTTLNQNVNIPLKARYIKTGNVKSGLVNSVATFEVYYR</sequence>
<evidence type="ECO:0000313" key="5">
    <source>
        <dbReference type="EMBL" id="OKV15228.1"/>
    </source>
</evidence>
<evidence type="ECO:0000313" key="6">
    <source>
        <dbReference type="Proteomes" id="UP000185794"/>
    </source>
</evidence>
<evidence type="ECO:0000256" key="1">
    <source>
        <dbReference type="ARBA" id="ARBA00004561"/>
    </source>
</evidence>
<dbReference type="InterPro" id="IPR050263">
    <property type="entry name" value="Bact_Fimbrial_Adh_Pro"/>
</dbReference>
<protein>
    <submittedName>
        <fullName evidence="5">Fimbrial protein</fullName>
    </submittedName>
</protein>
<dbReference type="RefSeq" id="WP_000802257.1">
    <property type="nucleotide sequence ID" value="NZ_CAIZFD010000008.1"/>
</dbReference>
<feature type="domain" description="Fimbrial-type adhesion" evidence="4">
    <location>
        <begin position="193"/>
        <end position="335"/>
    </location>
</feature>
<evidence type="ECO:0000256" key="2">
    <source>
        <dbReference type="ARBA" id="ARBA00006671"/>
    </source>
</evidence>
<dbReference type="InterPro" id="IPR000259">
    <property type="entry name" value="Adhesion_dom_fimbrial"/>
</dbReference>
<comment type="caution">
    <text evidence="5">The sequence shown here is derived from an EMBL/GenBank/DDBJ whole genome shotgun (WGS) entry which is preliminary data.</text>
</comment>
<proteinExistence type="inferred from homology"/>
<dbReference type="GO" id="GO:0043709">
    <property type="term" value="P:cell adhesion involved in single-species biofilm formation"/>
    <property type="evidence" value="ECO:0007669"/>
    <property type="project" value="TreeGrafter"/>
</dbReference>
<dbReference type="EMBL" id="LRKC01000094">
    <property type="protein sequence ID" value="OKV15228.1"/>
    <property type="molecule type" value="Genomic_DNA"/>
</dbReference>
<dbReference type="InterPro" id="IPR036937">
    <property type="entry name" value="Adhesion_dom_fimbrial_sf"/>
</dbReference>
<evidence type="ECO:0000259" key="4">
    <source>
        <dbReference type="Pfam" id="PF00419"/>
    </source>
</evidence>
<dbReference type="Gene3D" id="2.60.40.3310">
    <property type="match status" value="1"/>
</dbReference>
<dbReference type="PANTHER" id="PTHR33420:SF14">
    <property type="entry name" value="TYPE 1 FIMBRIN D-MANNOSE SPECIFIC ADHESIN"/>
    <property type="match status" value="1"/>
</dbReference>
<dbReference type="AlphaFoldDB" id="A0A854C108"/>
<reference evidence="5 6" key="1">
    <citation type="journal article" date="2017" name="Front. Cell. Infect. Microbiol.">
        <title>Chaperone-usher pili loci of human colonization factor-negative enterotoxigenic Escherichia coli.</title>
        <authorList>
            <person name="Del Canto F."/>
            <person name="Vidal R."/>
            <person name="Stine O.C."/>
            <person name="Pop M."/>
        </authorList>
    </citation>
    <scope>NUCLEOTIDE SEQUENCE [LARGE SCALE GENOMIC DNA]</scope>
    <source>
        <strain evidence="5 6">700324</strain>
    </source>
</reference>
<dbReference type="Pfam" id="PF00419">
    <property type="entry name" value="Fimbrial"/>
    <property type="match status" value="1"/>
</dbReference>
<comment type="similarity">
    <text evidence="2">Belongs to the fimbrial protein family.</text>
</comment>
<dbReference type="Proteomes" id="UP000185794">
    <property type="component" value="Unassembled WGS sequence"/>
</dbReference>
<dbReference type="GO" id="GO:0009289">
    <property type="term" value="C:pilus"/>
    <property type="evidence" value="ECO:0007669"/>
    <property type="project" value="UniProtKB-SubCell"/>
</dbReference>
<evidence type="ECO:0000256" key="3">
    <source>
        <dbReference type="ARBA" id="ARBA00023263"/>
    </source>
</evidence>
<keyword evidence="3" id="KW-0281">Fimbrium</keyword>
<dbReference type="InterPro" id="IPR008966">
    <property type="entry name" value="Adhesion_dom_sf"/>
</dbReference>
<comment type="subcellular location">
    <subcellularLocation>
        <location evidence="1">Fimbrium</location>
    </subcellularLocation>
</comment>